<evidence type="ECO:0000256" key="1">
    <source>
        <dbReference type="SAM" id="MobiDB-lite"/>
    </source>
</evidence>
<protein>
    <submittedName>
        <fullName evidence="2">SKP1-like protein 1B</fullName>
    </submittedName>
</protein>
<accession>A0A2P2IW85</accession>
<organism evidence="2">
    <name type="scientific">Rhizophora mucronata</name>
    <name type="common">Asiatic mangrove</name>
    <dbReference type="NCBI Taxonomy" id="61149"/>
    <lineage>
        <taxon>Eukaryota</taxon>
        <taxon>Viridiplantae</taxon>
        <taxon>Streptophyta</taxon>
        <taxon>Embryophyta</taxon>
        <taxon>Tracheophyta</taxon>
        <taxon>Spermatophyta</taxon>
        <taxon>Magnoliopsida</taxon>
        <taxon>eudicotyledons</taxon>
        <taxon>Gunneridae</taxon>
        <taxon>Pentapetalae</taxon>
        <taxon>rosids</taxon>
        <taxon>fabids</taxon>
        <taxon>Malpighiales</taxon>
        <taxon>Rhizophoraceae</taxon>
        <taxon>Rhizophora</taxon>
    </lineage>
</organism>
<sequence>MAIQLGSIRNQNASISFIVRLRKIKGNTTSFAVELLSTTSSLLYQSKIKPAKVLYLLHTIHGNLVVKGIQSSASRTHARATQILARPQNHPYSQHPVDRKNQVLLQSS</sequence>
<dbReference type="AlphaFoldDB" id="A0A2P2IW85"/>
<feature type="region of interest" description="Disordered" evidence="1">
    <location>
        <begin position="85"/>
        <end position="108"/>
    </location>
</feature>
<name>A0A2P2IW85_RHIMU</name>
<dbReference type="EMBL" id="GGEC01005001">
    <property type="protein sequence ID" value="MBW85484.1"/>
    <property type="molecule type" value="Transcribed_RNA"/>
</dbReference>
<proteinExistence type="predicted"/>
<evidence type="ECO:0000313" key="2">
    <source>
        <dbReference type="EMBL" id="MBW85485.1"/>
    </source>
</evidence>
<dbReference type="EMBL" id="GGEC01005002">
    <property type="protein sequence ID" value="MBW85485.1"/>
    <property type="molecule type" value="Transcribed_RNA"/>
</dbReference>
<reference evidence="2" key="1">
    <citation type="submission" date="2018-02" db="EMBL/GenBank/DDBJ databases">
        <title>Rhizophora mucronata_Transcriptome.</title>
        <authorList>
            <person name="Meera S.P."/>
            <person name="Sreeshan A."/>
            <person name="Augustine A."/>
        </authorList>
    </citation>
    <scope>NUCLEOTIDE SEQUENCE</scope>
    <source>
        <tissue evidence="2">Leaf</tissue>
    </source>
</reference>